<reference evidence="2" key="1">
    <citation type="submission" date="2013-07" db="EMBL/GenBank/DDBJ databases">
        <title>The Genome Sequence of Cryptococcus bestiolae CBS10118.</title>
        <authorList>
            <consortium name="The Broad Institute Genome Sequencing Platform"/>
            <person name="Cuomo C."/>
            <person name="Litvintseva A."/>
            <person name="Chen Y."/>
            <person name="Heitman J."/>
            <person name="Sun S."/>
            <person name="Springer D."/>
            <person name="Dromer F."/>
            <person name="Young S.K."/>
            <person name="Zeng Q."/>
            <person name="Gargeya S."/>
            <person name="Fitzgerald M."/>
            <person name="Abouelleil A."/>
            <person name="Alvarado L."/>
            <person name="Berlin A.M."/>
            <person name="Chapman S.B."/>
            <person name="Dewar J."/>
            <person name="Goldberg J."/>
            <person name="Griggs A."/>
            <person name="Gujja S."/>
            <person name="Hansen M."/>
            <person name="Howarth C."/>
            <person name="Imamovic A."/>
            <person name="Larimer J."/>
            <person name="McCowan C."/>
            <person name="Murphy C."/>
            <person name="Pearson M."/>
            <person name="Priest M."/>
            <person name="Roberts A."/>
            <person name="Saif S."/>
            <person name="Shea T."/>
            <person name="Sykes S."/>
            <person name="Wortman J."/>
            <person name="Nusbaum C."/>
            <person name="Birren B."/>
        </authorList>
    </citation>
    <scope>NUCLEOTIDE SEQUENCE [LARGE SCALE GENOMIC DNA]</scope>
    <source>
        <strain evidence="2">CBS 10118</strain>
    </source>
</reference>
<protein>
    <submittedName>
        <fullName evidence="2">Uncharacterized protein</fullName>
    </submittedName>
</protein>
<dbReference type="EMBL" id="KI894023">
    <property type="protein sequence ID" value="OCF23778.1"/>
    <property type="molecule type" value="Genomic_DNA"/>
</dbReference>
<sequence length="386" mass="42880">MSHSQSYQHSSGSASSSGQMSGIPSPTSSAYPTTQGPLPIDLLDPETRRPIKKATHLIFRDAYASTSVDALRRISDSFVREVKSRNPEMCNKAIKLLIQTESGDSPSEGGKPFPDADEDAFLQRHFCEGLTEMSKDQIFNDVSKIIANRFFTAPALQGSQLCETFLDPSSFVVARKQFTPTISMNHPTSPYRMTDTVEGAQKNLGRGYRLTYDWSDQPRSANPVHKYHRLCFDPSSSINQVFGKLEAGDSSRIVESLVDSVPGAIRTLRETDSRWGDPSINAMNKMEDQASQEWLKEALRDQVSHDYSDMLLDRRDSGIFGMHSAGGLYFTANLSEGSDRGPDIWLHYADSNATEDHEDWLSNVSLLTSYNLSRIAGNCPESKLSK</sequence>
<feature type="compositionally biased region" description="Low complexity" evidence="1">
    <location>
        <begin position="1"/>
        <end position="22"/>
    </location>
</feature>
<proteinExistence type="predicted"/>
<keyword evidence="4" id="KW-1185">Reference proteome</keyword>
<feature type="region of interest" description="Disordered" evidence="1">
    <location>
        <begin position="1"/>
        <end position="46"/>
    </location>
</feature>
<dbReference type="VEuPathDB" id="FungiDB:I302_06762"/>
<accession>A0A1B9FYC2</accession>
<name>A0A1B9FYC2_9TREE</name>
<evidence type="ECO:0000256" key="1">
    <source>
        <dbReference type="SAM" id="MobiDB-lite"/>
    </source>
</evidence>
<evidence type="ECO:0000313" key="3">
    <source>
        <dbReference type="EMBL" id="WVW85459.1"/>
    </source>
</evidence>
<dbReference type="GeneID" id="30211161"/>
<reference evidence="3" key="2">
    <citation type="submission" date="2013-07" db="EMBL/GenBank/DDBJ databases">
        <authorList>
            <consortium name="The Broad Institute Genome Sequencing Platform"/>
            <person name="Cuomo C."/>
            <person name="Litvintseva A."/>
            <person name="Chen Y."/>
            <person name="Heitman J."/>
            <person name="Sun S."/>
            <person name="Springer D."/>
            <person name="Dromer F."/>
            <person name="Young S.K."/>
            <person name="Zeng Q."/>
            <person name="Gargeya S."/>
            <person name="Fitzgerald M."/>
            <person name="Abouelleil A."/>
            <person name="Alvarado L."/>
            <person name="Berlin A.M."/>
            <person name="Chapman S.B."/>
            <person name="Dewar J."/>
            <person name="Goldberg J."/>
            <person name="Griggs A."/>
            <person name="Gujja S."/>
            <person name="Hansen M."/>
            <person name="Howarth C."/>
            <person name="Imamovic A."/>
            <person name="Larimer J."/>
            <person name="McCowan C."/>
            <person name="Murphy C."/>
            <person name="Pearson M."/>
            <person name="Priest M."/>
            <person name="Roberts A."/>
            <person name="Saif S."/>
            <person name="Shea T."/>
            <person name="Sykes S."/>
            <person name="Wortman J."/>
            <person name="Nusbaum C."/>
            <person name="Birren B."/>
        </authorList>
    </citation>
    <scope>NUCLEOTIDE SEQUENCE</scope>
    <source>
        <strain evidence="3">CBS 10118</strain>
    </source>
</reference>
<evidence type="ECO:0000313" key="2">
    <source>
        <dbReference type="EMBL" id="OCF23778.1"/>
    </source>
</evidence>
<evidence type="ECO:0000313" key="4">
    <source>
        <dbReference type="Proteomes" id="UP000092730"/>
    </source>
</evidence>
<reference evidence="3" key="4">
    <citation type="submission" date="2024-02" db="EMBL/GenBank/DDBJ databases">
        <title>Comparative genomics of Cryptococcus and Kwoniella reveals pathogenesis evolution and contrasting modes of karyotype evolution via chromosome fusion or intercentromeric recombination.</title>
        <authorList>
            <person name="Coelho M.A."/>
            <person name="David-Palma M."/>
            <person name="Shea T."/>
            <person name="Bowers K."/>
            <person name="McGinley-Smith S."/>
            <person name="Mohammad A.W."/>
            <person name="Gnirke A."/>
            <person name="Yurkov A.M."/>
            <person name="Nowrousian M."/>
            <person name="Sun S."/>
            <person name="Cuomo C.A."/>
            <person name="Heitman J."/>
        </authorList>
    </citation>
    <scope>NUCLEOTIDE SEQUENCE</scope>
    <source>
        <strain evidence="3">CBS 10118</strain>
    </source>
</reference>
<dbReference type="AlphaFoldDB" id="A0A1B9FYC2"/>
<gene>
    <name evidence="2" type="ORF">I302_06762</name>
    <name evidence="3" type="ORF">I302_107497</name>
</gene>
<dbReference type="KEGG" id="kbi:30211161"/>
<dbReference type="EMBL" id="CP144546">
    <property type="protein sequence ID" value="WVW85459.1"/>
    <property type="molecule type" value="Genomic_DNA"/>
</dbReference>
<organism evidence="2">
    <name type="scientific">Kwoniella bestiolae CBS 10118</name>
    <dbReference type="NCBI Taxonomy" id="1296100"/>
    <lineage>
        <taxon>Eukaryota</taxon>
        <taxon>Fungi</taxon>
        <taxon>Dikarya</taxon>
        <taxon>Basidiomycota</taxon>
        <taxon>Agaricomycotina</taxon>
        <taxon>Tremellomycetes</taxon>
        <taxon>Tremellales</taxon>
        <taxon>Cryptococcaceae</taxon>
        <taxon>Kwoniella</taxon>
    </lineage>
</organism>
<dbReference type="RefSeq" id="XP_019044848.1">
    <property type="nucleotide sequence ID" value="XM_019193371.1"/>
</dbReference>
<dbReference type="Proteomes" id="UP000092730">
    <property type="component" value="Chromosome 6"/>
</dbReference>
<feature type="compositionally biased region" description="Polar residues" evidence="1">
    <location>
        <begin position="24"/>
        <end position="36"/>
    </location>
</feature>
<reference evidence="2" key="3">
    <citation type="submission" date="2014-01" db="EMBL/GenBank/DDBJ databases">
        <title>Evolution of pathogenesis and genome organization in the Tremellales.</title>
        <authorList>
            <person name="Cuomo C."/>
            <person name="Litvintseva A."/>
            <person name="Heitman J."/>
            <person name="Chen Y."/>
            <person name="Sun S."/>
            <person name="Springer D."/>
            <person name="Dromer F."/>
            <person name="Young S."/>
            <person name="Zeng Q."/>
            <person name="Chapman S."/>
            <person name="Gujja S."/>
            <person name="Saif S."/>
            <person name="Birren B."/>
        </authorList>
    </citation>
    <scope>NUCLEOTIDE SEQUENCE</scope>
    <source>
        <strain evidence="2">CBS 10118</strain>
    </source>
</reference>